<protein>
    <recommendedName>
        <fullName evidence="4">HTH luxR-type domain-containing protein</fullName>
    </recommendedName>
</protein>
<dbReference type="PROSITE" id="PS50043">
    <property type="entry name" value="HTH_LUXR_2"/>
    <property type="match status" value="1"/>
</dbReference>
<name>A0ABP7QX97_9ACTN</name>
<dbReference type="InterPro" id="IPR000792">
    <property type="entry name" value="Tscrpt_reg_LuxR_C"/>
</dbReference>
<reference evidence="6" key="1">
    <citation type="journal article" date="2019" name="Int. J. Syst. Evol. Microbiol.">
        <title>The Global Catalogue of Microorganisms (GCM) 10K type strain sequencing project: providing services to taxonomists for standard genome sequencing and annotation.</title>
        <authorList>
            <consortium name="The Broad Institute Genomics Platform"/>
            <consortium name="The Broad Institute Genome Sequencing Center for Infectious Disease"/>
            <person name="Wu L."/>
            <person name="Ma J."/>
        </authorList>
    </citation>
    <scope>NUCLEOTIDE SEQUENCE [LARGE SCALE GENOMIC DNA]</scope>
    <source>
        <strain evidence="6">JCM 17027</strain>
    </source>
</reference>
<gene>
    <name evidence="5" type="ORF">GCM10022384_41830</name>
</gene>
<evidence type="ECO:0000259" key="4">
    <source>
        <dbReference type="PROSITE" id="PS50043"/>
    </source>
</evidence>
<keyword evidence="1" id="KW-0805">Transcription regulation</keyword>
<dbReference type="PRINTS" id="PR00038">
    <property type="entry name" value="HTHLUXR"/>
</dbReference>
<comment type="caution">
    <text evidence="5">The sequence shown here is derived from an EMBL/GenBank/DDBJ whole genome shotgun (WGS) entry which is preliminary data.</text>
</comment>
<evidence type="ECO:0000256" key="2">
    <source>
        <dbReference type="ARBA" id="ARBA00023125"/>
    </source>
</evidence>
<dbReference type="SUPFAM" id="SSF46894">
    <property type="entry name" value="C-terminal effector domain of the bipartite response regulators"/>
    <property type="match status" value="1"/>
</dbReference>
<sequence>MLWSVGTRAVSPVFVGRAGGLSALKDALGRADAAGPAAPADPAEALGLTSRERDVLRLVSDGRTNRQIAEELFISPKTASVHVSNILAKLGVSGRGEAAAVAHRPALFPVCGRTTRSTR</sequence>
<dbReference type="PANTHER" id="PTHR44688:SF16">
    <property type="entry name" value="DNA-BINDING TRANSCRIPTIONAL ACTIVATOR DEVR_DOSR"/>
    <property type="match status" value="1"/>
</dbReference>
<proteinExistence type="predicted"/>
<evidence type="ECO:0000313" key="5">
    <source>
        <dbReference type="EMBL" id="GAA3989461.1"/>
    </source>
</evidence>
<dbReference type="Gene3D" id="1.10.10.10">
    <property type="entry name" value="Winged helix-like DNA-binding domain superfamily/Winged helix DNA-binding domain"/>
    <property type="match status" value="1"/>
</dbReference>
<dbReference type="Pfam" id="PF00196">
    <property type="entry name" value="GerE"/>
    <property type="match status" value="1"/>
</dbReference>
<keyword evidence="6" id="KW-1185">Reference proteome</keyword>
<dbReference type="Proteomes" id="UP001500034">
    <property type="component" value="Unassembled WGS sequence"/>
</dbReference>
<feature type="domain" description="HTH luxR-type" evidence="4">
    <location>
        <begin position="41"/>
        <end position="106"/>
    </location>
</feature>
<evidence type="ECO:0000313" key="6">
    <source>
        <dbReference type="Proteomes" id="UP001500034"/>
    </source>
</evidence>
<accession>A0ABP7QX97</accession>
<evidence type="ECO:0000256" key="1">
    <source>
        <dbReference type="ARBA" id="ARBA00023015"/>
    </source>
</evidence>
<evidence type="ECO:0000256" key="3">
    <source>
        <dbReference type="ARBA" id="ARBA00023163"/>
    </source>
</evidence>
<dbReference type="CDD" id="cd06170">
    <property type="entry name" value="LuxR_C_like"/>
    <property type="match status" value="1"/>
</dbReference>
<dbReference type="EMBL" id="BAABCQ010000082">
    <property type="protein sequence ID" value="GAA3989461.1"/>
    <property type="molecule type" value="Genomic_DNA"/>
</dbReference>
<dbReference type="SMART" id="SM00421">
    <property type="entry name" value="HTH_LUXR"/>
    <property type="match status" value="1"/>
</dbReference>
<dbReference type="InterPro" id="IPR036388">
    <property type="entry name" value="WH-like_DNA-bd_sf"/>
</dbReference>
<keyword evidence="3" id="KW-0804">Transcription</keyword>
<keyword evidence="2" id="KW-0238">DNA-binding</keyword>
<dbReference type="InterPro" id="IPR016032">
    <property type="entry name" value="Sig_transdc_resp-reg_C-effctor"/>
</dbReference>
<dbReference type="PANTHER" id="PTHR44688">
    <property type="entry name" value="DNA-BINDING TRANSCRIPTIONAL ACTIVATOR DEVR_DOSR"/>
    <property type="match status" value="1"/>
</dbReference>
<organism evidence="5 6">
    <name type="scientific">Streptomyces marokkonensis</name>
    <dbReference type="NCBI Taxonomy" id="324855"/>
    <lineage>
        <taxon>Bacteria</taxon>
        <taxon>Bacillati</taxon>
        <taxon>Actinomycetota</taxon>
        <taxon>Actinomycetes</taxon>
        <taxon>Kitasatosporales</taxon>
        <taxon>Streptomycetaceae</taxon>
        <taxon>Streptomyces</taxon>
    </lineage>
</organism>